<keyword evidence="5" id="KW-1185">Reference proteome</keyword>
<evidence type="ECO:0000259" key="3">
    <source>
        <dbReference type="Pfam" id="PF14905"/>
    </source>
</evidence>
<evidence type="ECO:0000256" key="1">
    <source>
        <dbReference type="SAM" id="MobiDB-lite"/>
    </source>
</evidence>
<evidence type="ECO:0000313" key="4">
    <source>
        <dbReference type="EMBL" id="MFC0317270.1"/>
    </source>
</evidence>
<accession>A0ABV6HEF8</accession>
<feature type="chain" id="PRO_5045140455" evidence="2">
    <location>
        <begin position="31"/>
        <end position="959"/>
    </location>
</feature>
<sequence length="959" mass="106998">MCLKKINQIVRSIFLLSLFGISLCSFQAQAQTGKVVNGVLRDSTGLSVIAASVKLMSPQDTLQVSSDVDGKFSFKNVKASSFNLLITSLGFRPFNRSFSFNGQHSLDLPPLVMSFESKLLEVVNVTGGTLVTMKEDTVEYNAKDYRVRPNAMTEELIKKLDGVEVDKDGNVQAQGESVTRVRINGKDFFGGDVKTATKNLPADIIEKIQIVDDYGDQANLTGNRTGEPEKILNITIAEENNNGNFGQFGAGMGTKPAGDNGYRYQLGGMYNSFTGSRQFSVLVNANNNNNQAFDFNARGSGARRMPGGGGRRMGGGFGGPGGFGGGSNGLTDSYSAGFNYRKDFNDKWTTYGNYSYNHSDNNVISANSIQDFFLDTTILRNTNATSNAISNNHRFDWNVEYKPNDKLFIKLSPTFSIGNNNTGSYEFTYQSINDTLSNKIENINHDKSFTPNYGGSGLLNYKINDRGRNIFFNFSLNSARTEQDLDRIINNITFSRDLDSAAIYQRQLVDLNNNGFNGGTSVSYIEPLTDKSNLEFSYDFNFATYDNDRQANSMDVEGNSIPNPSLSNFYAYTFSTHRAGVTYRYRTDKFVYQLGATVLPTRLTGHTTLAGQDLSFGRNGFYFVPVARFEYKASRTRSLNVEYRGNASEPTFSQLQPITDVSNPNFPTTGNPNLAAEFNHTLNLRYRNFDFKSGNIFFAVLNANVIEDKITTNRITTMDDSLGVVQETRYLNTGGNYNARGFYHYAKPFNNRKYVVSLRGSANFNNNISYANSVENEAKNWVLNQGLNVQINPKDWLEIRPGIDFTYNTTKNSLQNRSNQNITTWAASMYGNIYITPTLLWNFDVAKTSNNGYEGNVQANPLIINTFIEKQFFKNKNGMLRLQAFDLLNEQVSISRSVTENRISDSRTNRLARYFMLSFTYRFQKFAGRTGAMPDDNGPGRWERGGRSMSGPGGRPGGF</sequence>
<feature type="domain" description="Outer membrane protein beta-barrel" evidence="3">
    <location>
        <begin position="462"/>
        <end position="921"/>
    </location>
</feature>
<organism evidence="4 5">
    <name type="scientific">Olivibacter oleidegradans</name>
    <dbReference type="NCBI Taxonomy" id="760123"/>
    <lineage>
        <taxon>Bacteria</taxon>
        <taxon>Pseudomonadati</taxon>
        <taxon>Bacteroidota</taxon>
        <taxon>Sphingobacteriia</taxon>
        <taxon>Sphingobacteriales</taxon>
        <taxon>Sphingobacteriaceae</taxon>
        <taxon>Olivibacter</taxon>
    </lineage>
</organism>
<name>A0ABV6HEF8_9SPHI</name>
<dbReference type="SUPFAM" id="SSF49464">
    <property type="entry name" value="Carboxypeptidase regulatory domain-like"/>
    <property type="match status" value="1"/>
</dbReference>
<dbReference type="RefSeq" id="WP_377476692.1">
    <property type="nucleotide sequence ID" value="NZ_JBHLWO010000001.1"/>
</dbReference>
<dbReference type="Proteomes" id="UP001589774">
    <property type="component" value="Unassembled WGS sequence"/>
</dbReference>
<dbReference type="Pfam" id="PF14905">
    <property type="entry name" value="OMP_b-brl_3"/>
    <property type="match status" value="1"/>
</dbReference>
<proteinExistence type="predicted"/>
<evidence type="ECO:0000313" key="5">
    <source>
        <dbReference type="Proteomes" id="UP001589774"/>
    </source>
</evidence>
<dbReference type="InterPro" id="IPR041700">
    <property type="entry name" value="OMP_b-brl_3"/>
</dbReference>
<evidence type="ECO:0000256" key="2">
    <source>
        <dbReference type="SAM" id="SignalP"/>
    </source>
</evidence>
<feature type="region of interest" description="Disordered" evidence="1">
    <location>
        <begin position="930"/>
        <end position="959"/>
    </location>
</feature>
<gene>
    <name evidence="4" type="ORF">ACFFI0_03070</name>
</gene>
<reference evidence="4 5" key="1">
    <citation type="submission" date="2024-09" db="EMBL/GenBank/DDBJ databases">
        <authorList>
            <person name="Sun Q."/>
            <person name="Mori K."/>
        </authorList>
    </citation>
    <scope>NUCLEOTIDE SEQUENCE [LARGE SCALE GENOMIC DNA]</scope>
    <source>
        <strain evidence="4 5">CCM 7765</strain>
    </source>
</reference>
<protein>
    <submittedName>
        <fullName evidence="4">Outer membrane beta-barrel protein</fullName>
    </submittedName>
</protein>
<dbReference type="SUPFAM" id="SSF56935">
    <property type="entry name" value="Porins"/>
    <property type="match status" value="1"/>
</dbReference>
<feature type="signal peptide" evidence="2">
    <location>
        <begin position="1"/>
        <end position="30"/>
    </location>
</feature>
<keyword evidence="2" id="KW-0732">Signal</keyword>
<comment type="caution">
    <text evidence="4">The sequence shown here is derived from an EMBL/GenBank/DDBJ whole genome shotgun (WGS) entry which is preliminary data.</text>
</comment>
<dbReference type="InterPro" id="IPR008969">
    <property type="entry name" value="CarboxyPept-like_regulatory"/>
</dbReference>
<dbReference type="EMBL" id="JBHLWO010000001">
    <property type="protein sequence ID" value="MFC0317270.1"/>
    <property type="molecule type" value="Genomic_DNA"/>
</dbReference>